<dbReference type="Pfam" id="PF12937">
    <property type="entry name" value="F-box-like"/>
    <property type="match status" value="1"/>
</dbReference>
<dbReference type="STRING" id="22663.A0A2I0LG40"/>
<dbReference type="AlphaFoldDB" id="A0A2I0LG40"/>
<dbReference type="EMBL" id="PGOL01000005">
    <property type="protein sequence ID" value="PKI79426.1"/>
    <property type="molecule type" value="Genomic_DNA"/>
</dbReference>
<gene>
    <name evidence="3" type="ORF">CRG98_000173</name>
</gene>
<dbReference type="Gene3D" id="1.20.1280.50">
    <property type="match status" value="1"/>
</dbReference>
<keyword evidence="4" id="KW-1185">Reference proteome</keyword>
<reference evidence="3 4" key="1">
    <citation type="submission" date="2017-11" db="EMBL/GenBank/DDBJ databases">
        <title>De-novo sequencing of pomegranate (Punica granatum L.) genome.</title>
        <authorList>
            <person name="Akparov Z."/>
            <person name="Amiraslanov A."/>
            <person name="Hajiyeva S."/>
            <person name="Abbasov M."/>
            <person name="Kaur K."/>
            <person name="Hamwieh A."/>
            <person name="Solovyev V."/>
            <person name="Salamov A."/>
            <person name="Braich B."/>
            <person name="Kosarev P."/>
            <person name="Mahmoud A."/>
            <person name="Hajiyev E."/>
            <person name="Babayeva S."/>
            <person name="Izzatullayeva V."/>
            <person name="Mammadov A."/>
            <person name="Mammadov A."/>
            <person name="Sharifova S."/>
            <person name="Ojaghi J."/>
            <person name="Eynullazada K."/>
            <person name="Bayramov B."/>
            <person name="Abdulazimova A."/>
            <person name="Shahmuradov I."/>
        </authorList>
    </citation>
    <scope>NUCLEOTIDE SEQUENCE [LARGE SCALE GENOMIC DNA]</scope>
    <source>
        <strain evidence="4">cv. AG2017</strain>
        <tissue evidence="3">Leaf</tissue>
    </source>
</reference>
<dbReference type="SMART" id="SM00256">
    <property type="entry name" value="FBOX"/>
    <property type="match status" value="1"/>
</dbReference>
<dbReference type="Proteomes" id="UP000233551">
    <property type="component" value="Unassembled WGS sequence"/>
</dbReference>
<evidence type="ECO:0000259" key="2">
    <source>
        <dbReference type="PROSITE" id="PS50181"/>
    </source>
</evidence>
<protein>
    <recommendedName>
        <fullName evidence="2">F-box domain-containing protein</fullName>
    </recommendedName>
</protein>
<comment type="caution">
    <text evidence="3">The sequence shown here is derived from an EMBL/GenBank/DDBJ whole genome shotgun (WGS) entry which is preliminary data.</text>
</comment>
<dbReference type="PANTHER" id="PTHR47602:SF2">
    <property type="entry name" value="F-BOX PROTEIN SKIP22"/>
    <property type="match status" value="1"/>
</dbReference>
<feature type="domain" description="F-box" evidence="2">
    <location>
        <begin position="190"/>
        <end position="236"/>
    </location>
</feature>
<dbReference type="SUPFAM" id="SSF81383">
    <property type="entry name" value="F-box domain"/>
    <property type="match status" value="1"/>
</dbReference>
<sequence length="277" mass="30932">MAIESSAIKENLGHQSMDLDMEDVGGQGEGKEQSQTSEGKDYSELQGAESDAVVVEFDVCNCSHSVPCFLRRVLREELGEYGSGHRLLVLAIHAVMLGSGFVRFNSATRTRADRLRLPDQLLSASSNFQLSYYTLPDLIADESNEVESVILKFRPIGHLLLVSGHLAKGKSDLRSTCLDVFSERAHLPLPSCLMRLPTELKLQILKLLDIYDLLQMALVSSEFRGLSSHGDVWKQKFLAEFGDVNEMQGNKEGVVGTVKFYQQLQHHFFNKISSSFY</sequence>
<dbReference type="Gene3D" id="3.40.1000.30">
    <property type="match status" value="1"/>
</dbReference>
<evidence type="ECO:0000256" key="1">
    <source>
        <dbReference type="SAM" id="MobiDB-lite"/>
    </source>
</evidence>
<dbReference type="PANTHER" id="PTHR47602">
    <property type="entry name" value="F-BOX PROTEIN SKIP22"/>
    <property type="match status" value="1"/>
</dbReference>
<evidence type="ECO:0000313" key="4">
    <source>
        <dbReference type="Proteomes" id="UP000233551"/>
    </source>
</evidence>
<feature type="region of interest" description="Disordered" evidence="1">
    <location>
        <begin position="1"/>
        <end position="43"/>
    </location>
</feature>
<organism evidence="3 4">
    <name type="scientific">Punica granatum</name>
    <name type="common">Pomegranate</name>
    <dbReference type="NCBI Taxonomy" id="22663"/>
    <lineage>
        <taxon>Eukaryota</taxon>
        <taxon>Viridiplantae</taxon>
        <taxon>Streptophyta</taxon>
        <taxon>Embryophyta</taxon>
        <taxon>Tracheophyta</taxon>
        <taxon>Spermatophyta</taxon>
        <taxon>Magnoliopsida</taxon>
        <taxon>eudicotyledons</taxon>
        <taxon>Gunneridae</taxon>
        <taxon>Pentapetalae</taxon>
        <taxon>rosids</taxon>
        <taxon>malvids</taxon>
        <taxon>Myrtales</taxon>
        <taxon>Lythraceae</taxon>
        <taxon>Punica</taxon>
    </lineage>
</organism>
<dbReference type="PROSITE" id="PS50181">
    <property type="entry name" value="FBOX"/>
    <property type="match status" value="1"/>
</dbReference>
<dbReference type="CDD" id="cd22165">
    <property type="entry name" value="F-box_AtSKIP22-like"/>
    <property type="match status" value="1"/>
</dbReference>
<evidence type="ECO:0000313" key="3">
    <source>
        <dbReference type="EMBL" id="PKI79426.1"/>
    </source>
</evidence>
<name>A0A2I0LG40_PUNGR</name>
<dbReference type="InterPro" id="IPR001810">
    <property type="entry name" value="F-box_dom"/>
</dbReference>
<proteinExistence type="predicted"/>
<accession>A0A2I0LG40</accession>
<dbReference type="InterPro" id="IPR036047">
    <property type="entry name" value="F-box-like_dom_sf"/>
</dbReference>